<protein>
    <submittedName>
        <fullName evidence="1">Uncharacterized protein</fullName>
    </submittedName>
</protein>
<reference evidence="1" key="2">
    <citation type="submission" date="2022-01" db="EMBL/GenBank/DDBJ databases">
        <authorList>
            <person name="Yamashiro T."/>
            <person name="Shiraishi A."/>
            <person name="Satake H."/>
            <person name="Nakayama K."/>
        </authorList>
    </citation>
    <scope>NUCLEOTIDE SEQUENCE</scope>
</reference>
<evidence type="ECO:0000313" key="2">
    <source>
        <dbReference type="Proteomes" id="UP001151760"/>
    </source>
</evidence>
<comment type="caution">
    <text evidence="1">The sequence shown here is derived from an EMBL/GenBank/DDBJ whole genome shotgun (WGS) entry which is preliminary data.</text>
</comment>
<reference evidence="1" key="1">
    <citation type="journal article" date="2022" name="Int. J. Mol. Sci.">
        <title>Draft Genome of Tanacetum Coccineum: Genomic Comparison of Closely Related Tanacetum-Family Plants.</title>
        <authorList>
            <person name="Yamashiro T."/>
            <person name="Shiraishi A."/>
            <person name="Nakayama K."/>
            <person name="Satake H."/>
        </authorList>
    </citation>
    <scope>NUCLEOTIDE SEQUENCE</scope>
</reference>
<organism evidence="1 2">
    <name type="scientific">Tanacetum coccineum</name>
    <dbReference type="NCBI Taxonomy" id="301880"/>
    <lineage>
        <taxon>Eukaryota</taxon>
        <taxon>Viridiplantae</taxon>
        <taxon>Streptophyta</taxon>
        <taxon>Embryophyta</taxon>
        <taxon>Tracheophyta</taxon>
        <taxon>Spermatophyta</taxon>
        <taxon>Magnoliopsida</taxon>
        <taxon>eudicotyledons</taxon>
        <taxon>Gunneridae</taxon>
        <taxon>Pentapetalae</taxon>
        <taxon>asterids</taxon>
        <taxon>campanulids</taxon>
        <taxon>Asterales</taxon>
        <taxon>Asteraceae</taxon>
        <taxon>Asteroideae</taxon>
        <taxon>Anthemideae</taxon>
        <taxon>Anthemidinae</taxon>
        <taxon>Tanacetum</taxon>
    </lineage>
</organism>
<evidence type="ECO:0000313" key="1">
    <source>
        <dbReference type="EMBL" id="GJT34919.1"/>
    </source>
</evidence>
<gene>
    <name evidence="1" type="ORF">Tco_0925338</name>
</gene>
<sequence>MTRVHQRNTPIWDFYTKTSSKEAQGLQGGGIAKLAIRVTYLNPRATIKDANSVGDLWLRLKERLRG</sequence>
<accession>A0ABQ5DCQ2</accession>
<dbReference type="Proteomes" id="UP001151760">
    <property type="component" value="Unassembled WGS sequence"/>
</dbReference>
<keyword evidence="2" id="KW-1185">Reference proteome</keyword>
<dbReference type="EMBL" id="BQNB010015006">
    <property type="protein sequence ID" value="GJT34919.1"/>
    <property type="molecule type" value="Genomic_DNA"/>
</dbReference>
<proteinExistence type="predicted"/>
<name>A0ABQ5DCQ2_9ASTR</name>